<feature type="transmembrane region" description="Helical" evidence="12">
    <location>
        <begin position="56"/>
        <end position="75"/>
    </location>
</feature>
<comment type="similarity">
    <text evidence="2">Belongs to the ATPase F chain family.</text>
</comment>
<sequence length="820" mass="93301">MADQPVPLSQKRLMDVKLGQLPAWIATGNFTPRGFLEAYRRVHGRYFNKYINVKKGGIGGITMLLAGYVVVSYIWSYDHITYLITSDLVQWPRPSASSTVSLGWHHTYNLWCPLQANRYNEVIMRLLQFLACQLPLVPASACLGHSMRKASSCIHLSPWTQQQGMRRLLSSSGALCTLDNPDWKEVRMADKGHLEKEEENPKERFGRLSDKYSTRRRFVKTSANLQNLDFEEDETEETKPRRRRRPQNTTYWYFLQCKALIKKHKLAEALDLFERQMLKEECLQPEESNYTVLIGGCGRAGYLKKAFKLYSDMKKRDLKPTDATYTAMFNACAESPWKDSGLEHALKLHQELKNKNIQLNLITYQSLLKVYAICSDLRACFDIFKEIVHKGHSVTQDTFNILLMGCIKDKEIGFRYALQIWRQMLKLGLKPDGNSYNLLLRATRDCGIGDIAVASDLLLRAEAPAPSSLKLKRGRRGKEESGSHVATELDVEALEKQVFLDGTEESVQKLKNEATDQCFIAVKEGKKLDPKVSGEEEVLNRSLCVLEPGGGATGQQSEATPHLPNLLDLKRPSANVVSLGNVATAFDRLALIGSLQGLLNKMEEDSVMPDIKTFTLLAELVEPKSQSESFLLNVMDQHKIRADLTFFNTLVKKRSKLGDLDGAKELLPVLVKRGMAPDLYTFSSMAIACHKRKDGIQLLTDMKTSGMLPNSYIYGALIKVAVKQLDYDYLKAILKDMKINMVPPNEIIIRQLEFAAQYPPTFDRYKKKNVFLEKIDGFRGYYNTWLKKMPAEESQHPWAKYRTLKQQPTPNERKTDDEIP</sequence>
<evidence type="ECO:0000256" key="2">
    <source>
        <dbReference type="ARBA" id="ARBA00005895"/>
    </source>
</evidence>
<keyword evidence="12" id="KW-0812">Transmembrane</keyword>
<organism evidence="13 14">
    <name type="scientific">Geotrypetes seraphini</name>
    <name type="common">Gaboon caecilian</name>
    <name type="synonym">Caecilia seraphini</name>
    <dbReference type="NCBI Taxonomy" id="260995"/>
    <lineage>
        <taxon>Eukaryota</taxon>
        <taxon>Metazoa</taxon>
        <taxon>Chordata</taxon>
        <taxon>Craniata</taxon>
        <taxon>Vertebrata</taxon>
        <taxon>Euteleostomi</taxon>
        <taxon>Amphibia</taxon>
        <taxon>Gymnophiona</taxon>
        <taxon>Geotrypetes</taxon>
    </lineage>
</organism>
<dbReference type="GO" id="GO:0045259">
    <property type="term" value="C:proton-transporting ATP synthase complex"/>
    <property type="evidence" value="ECO:0007669"/>
    <property type="project" value="UniProtKB-KW"/>
</dbReference>
<feature type="region of interest" description="Disordered" evidence="11">
    <location>
        <begin position="798"/>
        <end position="820"/>
    </location>
</feature>
<keyword evidence="8 12" id="KW-0472">Membrane</keyword>
<accession>A0A6P8SL38</accession>
<keyword evidence="5" id="KW-0375">Hydrogen ion transport</keyword>
<evidence type="ECO:0000256" key="6">
    <source>
        <dbReference type="ARBA" id="ARBA00023065"/>
    </source>
</evidence>
<evidence type="ECO:0000256" key="9">
    <source>
        <dbReference type="ARBA" id="ARBA00023310"/>
    </source>
</evidence>
<dbReference type="InterPro" id="IPR011990">
    <property type="entry name" value="TPR-like_helical_dom_sf"/>
</dbReference>
<dbReference type="PANTHER" id="PTHR24014">
    <property type="entry name" value="2-OXOGLUTARATE AND IRON-DEPENDENT OXYGENASE DOMAIN-CONTAINING PROTEIN 2"/>
    <property type="match status" value="1"/>
</dbReference>
<evidence type="ECO:0000256" key="3">
    <source>
        <dbReference type="ARBA" id="ARBA00022448"/>
    </source>
</evidence>
<keyword evidence="12" id="KW-1133">Transmembrane helix</keyword>
<dbReference type="RefSeq" id="XP_033819745.1">
    <property type="nucleotide sequence ID" value="XM_033963854.1"/>
</dbReference>
<proteinExistence type="inferred from homology"/>
<dbReference type="FunFam" id="1.25.40.10:FF:001102">
    <property type="entry name" value="Pentatricopeptide repeat domain 1"/>
    <property type="match status" value="1"/>
</dbReference>
<evidence type="ECO:0000256" key="7">
    <source>
        <dbReference type="ARBA" id="ARBA00023128"/>
    </source>
</evidence>
<dbReference type="KEGG" id="gsh:117369373"/>
<dbReference type="FunCoup" id="A0A6P8SL38">
    <property type="interactions" value="1946"/>
</dbReference>
<evidence type="ECO:0000256" key="4">
    <source>
        <dbReference type="ARBA" id="ARBA00022547"/>
    </source>
</evidence>
<dbReference type="GO" id="GO:0006754">
    <property type="term" value="P:ATP biosynthetic process"/>
    <property type="evidence" value="ECO:0007669"/>
    <property type="project" value="UniProtKB-KW"/>
</dbReference>
<dbReference type="GeneID" id="117369373"/>
<keyword evidence="7" id="KW-0496">Mitochondrion</keyword>
<protein>
    <submittedName>
        <fullName evidence="14">Pentatricopeptide repeat-containing protein 1, mitochondrial</fullName>
    </submittedName>
</protein>
<dbReference type="AlphaFoldDB" id="A0A6P8SL38"/>
<dbReference type="Pfam" id="PF13041">
    <property type="entry name" value="PPR_2"/>
    <property type="match status" value="1"/>
</dbReference>
<name>A0A6P8SL38_GEOSA</name>
<evidence type="ECO:0000256" key="11">
    <source>
        <dbReference type="SAM" id="MobiDB-lite"/>
    </source>
</evidence>
<dbReference type="Pfam" id="PF10206">
    <property type="entry name" value="WRW"/>
    <property type="match status" value="1"/>
</dbReference>
<evidence type="ECO:0000256" key="8">
    <source>
        <dbReference type="ARBA" id="ARBA00023136"/>
    </source>
</evidence>
<evidence type="ECO:0000256" key="5">
    <source>
        <dbReference type="ARBA" id="ARBA00022781"/>
    </source>
</evidence>
<dbReference type="Gene3D" id="1.25.40.10">
    <property type="entry name" value="Tetratricopeptide repeat domain"/>
    <property type="match status" value="3"/>
</dbReference>
<dbReference type="GO" id="GO:1902600">
    <property type="term" value="P:proton transmembrane transport"/>
    <property type="evidence" value="ECO:0007669"/>
    <property type="project" value="UniProtKB-KW"/>
</dbReference>
<dbReference type="InParanoid" id="A0A6P8SL38"/>
<dbReference type="PROSITE" id="PS51375">
    <property type="entry name" value="PPR"/>
    <property type="match status" value="3"/>
</dbReference>
<dbReference type="Pfam" id="PF13812">
    <property type="entry name" value="PPR_3"/>
    <property type="match status" value="2"/>
</dbReference>
<comment type="subcellular location">
    <subcellularLocation>
        <location evidence="1">Mitochondrion membrane</location>
    </subcellularLocation>
</comment>
<dbReference type="OrthoDB" id="185373at2759"/>
<keyword evidence="3" id="KW-0813">Transport</keyword>
<dbReference type="GO" id="GO:0005759">
    <property type="term" value="C:mitochondrial matrix"/>
    <property type="evidence" value="ECO:0007669"/>
    <property type="project" value="TreeGrafter"/>
</dbReference>
<dbReference type="Proteomes" id="UP000515159">
    <property type="component" value="Chromosome 11"/>
</dbReference>
<keyword evidence="9" id="KW-0066">ATP synthesis</keyword>
<keyword evidence="13" id="KW-1185">Reference proteome</keyword>
<keyword evidence="4" id="KW-0138">CF(0)</keyword>
<evidence type="ECO:0000313" key="13">
    <source>
        <dbReference type="Proteomes" id="UP000515159"/>
    </source>
</evidence>
<evidence type="ECO:0000256" key="10">
    <source>
        <dbReference type="PROSITE-ProRule" id="PRU00708"/>
    </source>
</evidence>
<evidence type="ECO:0000256" key="12">
    <source>
        <dbReference type="SAM" id="Phobius"/>
    </source>
</evidence>
<gene>
    <name evidence="14" type="primary">PTCD1</name>
</gene>
<feature type="compositionally biased region" description="Basic and acidic residues" evidence="11">
    <location>
        <begin position="811"/>
        <end position="820"/>
    </location>
</feature>
<evidence type="ECO:0000313" key="14">
    <source>
        <dbReference type="RefSeq" id="XP_033819745.1"/>
    </source>
</evidence>
<feature type="repeat" description="PPR" evidence="10">
    <location>
        <begin position="286"/>
        <end position="320"/>
    </location>
</feature>
<dbReference type="InterPro" id="IPR019344">
    <property type="entry name" value="F1F0-ATPsyn_F_prd"/>
</dbReference>
<feature type="repeat" description="PPR" evidence="10">
    <location>
        <begin position="395"/>
        <end position="431"/>
    </location>
</feature>
<dbReference type="GO" id="GO:0042780">
    <property type="term" value="P:tRNA 3'-end processing"/>
    <property type="evidence" value="ECO:0007669"/>
    <property type="project" value="TreeGrafter"/>
</dbReference>
<dbReference type="FunFam" id="1.25.40.10:FF:000638">
    <property type="entry name" value="Pentatricopeptide repeat domain 1"/>
    <property type="match status" value="1"/>
</dbReference>
<evidence type="ECO:0000256" key="1">
    <source>
        <dbReference type="ARBA" id="ARBA00004325"/>
    </source>
</evidence>
<dbReference type="GO" id="GO:0000049">
    <property type="term" value="F:tRNA binding"/>
    <property type="evidence" value="ECO:0007669"/>
    <property type="project" value="TreeGrafter"/>
</dbReference>
<dbReference type="NCBIfam" id="TIGR00756">
    <property type="entry name" value="PPR"/>
    <property type="match status" value="1"/>
</dbReference>
<reference evidence="14" key="1">
    <citation type="submission" date="2025-08" db="UniProtKB">
        <authorList>
            <consortium name="RefSeq"/>
        </authorList>
    </citation>
    <scope>IDENTIFICATION</scope>
</reference>
<dbReference type="PANTHER" id="PTHR24014:SF6">
    <property type="entry name" value="PENTATRICOPEPTIDE REPEAT-CONTAINING PROTEIN 1, MITOCHONDRIAL"/>
    <property type="match status" value="1"/>
</dbReference>
<dbReference type="InterPro" id="IPR002885">
    <property type="entry name" value="PPR_rpt"/>
</dbReference>
<keyword evidence="6" id="KW-0406">Ion transport</keyword>
<dbReference type="GO" id="GO:0031966">
    <property type="term" value="C:mitochondrial membrane"/>
    <property type="evidence" value="ECO:0007669"/>
    <property type="project" value="UniProtKB-SubCell"/>
</dbReference>
<dbReference type="CTD" id="26024"/>
<feature type="repeat" description="PPR" evidence="10">
    <location>
        <begin position="643"/>
        <end position="677"/>
    </location>
</feature>